<reference evidence="2" key="1">
    <citation type="submission" date="2023-10" db="EMBL/GenBank/DDBJ databases">
        <title>Genomic and proteomic analysis of Leptospira interrogans strain CUDO8.</title>
        <authorList>
            <person name="Boonciew P."/>
            <person name="Kurilung A."/>
            <person name="Prapasarakul N."/>
        </authorList>
    </citation>
    <scope>NUCLEOTIDE SEQUENCE</scope>
    <source>
        <strain evidence="2">CUDO8</strain>
    </source>
</reference>
<evidence type="ECO:0000313" key="3">
    <source>
        <dbReference type="Proteomes" id="UP000218471"/>
    </source>
</evidence>
<evidence type="ECO:0000313" key="2">
    <source>
        <dbReference type="EMBL" id="KAK2619594.1"/>
    </source>
</evidence>
<dbReference type="AlphaFoldDB" id="A0AAV9FR16"/>
<accession>A0AAV9FR16</accession>
<keyword evidence="1" id="KW-1133">Transmembrane helix</keyword>
<keyword evidence="1" id="KW-0472">Membrane</keyword>
<name>A0AAV9FR16_LEPIR</name>
<dbReference type="EMBL" id="NKYG02000001">
    <property type="protein sequence ID" value="KAK2619594.1"/>
    <property type="molecule type" value="Genomic_DNA"/>
</dbReference>
<protein>
    <submittedName>
        <fullName evidence="2">Uncharacterized protein</fullName>
    </submittedName>
</protein>
<evidence type="ECO:0000256" key="1">
    <source>
        <dbReference type="SAM" id="Phobius"/>
    </source>
</evidence>
<comment type="caution">
    <text evidence="2">The sequence shown here is derived from an EMBL/GenBank/DDBJ whole genome shotgun (WGS) entry which is preliminary data.</text>
</comment>
<organism evidence="2 3">
    <name type="scientific">Leptospira interrogans</name>
    <dbReference type="NCBI Taxonomy" id="173"/>
    <lineage>
        <taxon>Bacteria</taxon>
        <taxon>Pseudomonadati</taxon>
        <taxon>Spirochaetota</taxon>
        <taxon>Spirochaetia</taxon>
        <taxon>Leptospirales</taxon>
        <taxon>Leptospiraceae</taxon>
        <taxon>Leptospira</taxon>
    </lineage>
</organism>
<sequence length="76" mass="9098">MKKILNRARTLMSFFLFETLENLNIHSNISLDLRNYLRFVTGFSLILVNLIQVFCYFLNFIILLHFSYQSDFLISL</sequence>
<feature type="transmembrane region" description="Helical" evidence="1">
    <location>
        <begin position="39"/>
        <end position="66"/>
    </location>
</feature>
<keyword evidence="1" id="KW-0812">Transmembrane</keyword>
<dbReference type="RefSeq" id="WP_000722662.1">
    <property type="nucleotide sequence ID" value="NZ_CP039256.1"/>
</dbReference>
<gene>
    <name evidence="2" type="ORF">CFV95_011585</name>
</gene>
<proteinExistence type="predicted"/>
<dbReference type="Proteomes" id="UP000218471">
    <property type="component" value="Unassembled WGS sequence"/>
</dbReference>